<name>A0ABY5N4S3_9ACTN</name>
<sequence length="87" mass="9014">MRKTTSPGTSAARPSLSVPEPVGVPGGRAVGARPEAGAPPLLTLRVSRDGGRTWSAPRVYRATDRLPPLMSGVWPPCRCPRCAPAAG</sequence>
<reference evidence="2" key="1">
    <citation type="submission" date="2022-08" db="EMBL/GenBank/DDBJ databases">
        <title>Streptomyces changanensis sp. nov., an actinomycete isolated from soil.</title>
        <authorList>
            <person name="Wu H."/>
            <person name="Han L."/>
        </authorList>
    </citation>
    <scope>NUCLEOTIDE SEQUENCE</scope>
    <source>
        <strain evidence="2">HL-66</strain>
    </source>
</reference>
<gene>
    <name evidence="2" type="ORF">NRO40_12215</name>
</gene>
<dbReference type="EMBL" id="CP102332">
    <property type="protein sequence ID" value="UUS31519.1"/>
    <property type="molecule type" value="Genomic_DNA"/>
</dbReference>
<evidence type="ECO:0000313" key="2">
    <source>
        <dbReference type="EMBL" id="UUS31519.1"/>
    </source>
</evidence>
<keyword evidence="3" id="KW-1185">Reference proteome</keyword>
<organism evidence="2 3">
    <name type="scientific">Streptomyces changanensis</name>
    <dbReference type="NCBI Taxonomy" id="2964669"/>
    <lineage>
        <taxon>Bacteria</taxon>
        <taxon>Bacillati</taxon>
        <taxon>Actinomycetota</taxon>
        <taxon>Actinomycetes</taxon>
        <taxon>Kitasatosporales</taxon>
        <taxon>Streptomycetaceae</taxon>
        <taxon>Streptomyces</taxon>
    </lineage>
</organism>
<evidence type="ECO:0000313" key="3">
    <source>
        <dbReference type="Proteomes" id="UP001060150"/>
    </source>
</evidence>
<evidence type="ECO:0000256" key="1">
    <source>
        <dbReference type="SAM" id="MobiDB-lite"/>
    </source>
</evidence>
<proteinExistence type="predicted"/>
<accession>A0ABY5N4S3</accession>
<evidence type="ECO:0008006" key="4">
    <source>
        <dbReference type="Google" id="ProtNLM"/>
    </source>
</evidence>
<feature type="region of interest" description="Disordered" evidence="1">
    <location>
        <begin position="1"/>
        <end position="40"/>
    </location>
</feature>
<protein>
    <recommendedName>
        <fullName evidence="4">Exo-alpha-sialidase</fullName>
    </recommendedName>
</protein>
<dbReference type="RefSeq" id="WP_157901910.1">
    <property type="nucleotide sequence ID" value="NZ_CP102332.1"/>
</dbReference>
<dbReference type="Proteomes" id="UP001060150">
    <property type="component" value="Chromosome"/>
</dbReference>